<sequence>MTIESCIQACATQDFTVAGLEFFDSQNGHVLEEASFQLPQPTALTTSIQDIKTIDMSFPSRLQKVEELAREPIFQEPFNYVILD</sequence>
<keyword evidence="2" id="KW-1185">Reference proteome</keyword>
<evidence type="ECO:0000313" key="1">
    <source>
        <dbReference type="EMBL" id="KAF9440540.1"/>
    </source>
</evidence>
<organism evidence="1 2">
    <name type="scientific">Macrolepiota fuliginosa MF-IS2</name>
    <dbReference type="NCBI Taxonomy" id="1400762"/>
    <lineage>
        <taxon>Eukaryota</taxon>
        <taxon>Fungi</taxon>
        <taxon>Dikarya</taxon>
        <taxon>Basidiomycota</taxon>
        <taxon>Agaricomycotina</taxon>
        <taxon>Agaricomycetes</taxon>
        <taxon>Agaricomycetidae</taxon>
        <taxon>Agaricales</taxon>
        <taxon>Agaricineae</taxon>
        <taxon>Agaricaceae</taxon>
        <taxon>Macrolepiota</taxon>
    </lineage>
</organism>
<gene>
    <name evidence="1" type="ORF">P691DRAFT_767624</name>
</gene>
<reference evidence="1" key="1">
    <citation type="submission" date="2020-11" db="EMBL/GenBank/DDBJ databases">
        <authorList>
            <consortium name="DOE Joint Genome Institute"/>
            <person name="Ahrendt S."/>
            <person name="Riley R."/>
            <person name="Andreopoulos W."/>
            <person name="Labutti K."/>
            <person name="Pangilinan J."/>
            <person name="Ruiz-Duenas F.J."/>
            <person name="Barrasa J.M."/>
            <person name="Sanchez-Garcia M."/>
            <person name="Camarero S."/>
            <person name="Miyauchi S."/>
            <person name="Serrano A."/>
            <person name="Linde D."/>
            <person name="Babiker R."/>
            <person name="Drula E."/>
            <person name="Ayuso-Fernandez I."/>
            <person name="Pacheco R."/>
            <person name="Padilla G."/>
            <person name="Ferreira P."/>
            <person name="Barriuso J."/>
            <person name="Kellner H."/>
            <person name="Castanera R."/>
            <person name="Alfaro M."/>
            <person name="Ramirez L."/>
            <person name="Pisabarro A.G."/>
            <person name="Kuo A."/>
            <person name="Tritt A."/>
            <person name="Lipzen A."/>
            <person name="He G."/>
            <person name="Yan M."/>
            <person name="Ng V."/>
            <person name="Cullen D."/>
            <person name="Martin F."/>
            <person name="Rosso M.-N."/>
            <person name="Henrissat B."/>
            <person name="Hibbett D."/>
            <person name="Martinez A.T."/>
            <person name="Grigoriev I.V."/>
        </authorList>
    </citation>
    <scope>NUCLEOTIDE SEQUENCE</scope>
    <source>
        <strain evidence="1">MF-IS2</strain>
    </source>
</reference>
<dbReference type="AlphaFoldDB" id="A0A9P5WZE1"/>
<dbReference type="EMBL" id="MU152451">
    <property type="protein sequence ID" value="KAF9440540.1"/>
    <property type="molecule type" value="Genomic_DNA"/>
</dbReference>
<comment type="caution">
    <text evidence="1">The sequence shown here is derived from an EMBL/GenBank/DDBJ whole genome shotgun (WGS) entry which is preliminary data.</text>
</comment>
<protein>
    <submittedName>
        <fullName evidence="1">Uncharacterized protein</fullName>
    </submittedName>
</protein>
<proteinExistence type="predicted"/>
<evidence type="ECO:0000313" key="2">
    <source>
        <dbReference type="Proteomes" id="UP000807342"/>
    </source>
</evidence>
<name>A0A9P5WZE1_9AGAR</name>
<accession>A0A9P5WZE1</accession>
<dbReference type="Proteomes" id="UP000807342">
    <property type="component" value="Unassembled WGS sequence"/>
</dbReference>